<dbReference type="EMBL" id="AY236756">
    <property type="protein sequence ID" value="AAP74521.1"/>
    <property type="molecule type" value="Genomic_DNA"/>
</dbReference>
<reference evidence="1 2" key="1">
    <citation type="journal article" date="2003" name="Int. J. Food Microbiol.">
        <title>Isolation and characterization of a Lactobacillus plantarum bacteriophage, phiJL-1, from a cucumber fermentation.</title>
        <authorList>
            <person name="Lu Z."/>
            <person name="Breidt F."/>
            <person name="Fleming H.P."/>
            <person name="Altermann E."/>
            <person name="Klaenhammer T.R."/>
        </authorList>
    </citation>
    <scope>NUCLEOTIDE SEQUENCE [LARGE SCALE GENOMIC DNA]</scope>
</reference>
<dbReference type="KEGG" id="vg:5075563"/>
<evidence type="ECO:0000313" key="1">
    <source>
        <dbReference type="EMBL" id="AAP74521.1"/>
    </source>
</evidence>
<accession>Q597V0</accession>
<dbReference type="GeneID" id="5075563"/>
<reference evidence="1 2" key="2">
    <citation type="journal article" date="2005" name="Gene">
        <title>Sequence analysis of the Lactobacillus plantarum bacteriophage PhiJL-1.</title>
        <authorList>
            <person name="Lu Z."/>
            <person name="Altermann E."/>
            <person name="Breidt F."/>
            <person name="Predki P."/>
            <person name="Fleming H.P."/>
            <person name="Klaenhammer T.R."/>
        </authorList>
    </citation>
    <scope>NUCLEOTIDE SEQUENCE</scope>
</reference>
<proteinExistence type="predicted"/>
<sequence length="117" mass="13292">MTLSEWYLSLRDTCTADGLTVKFKQPSTDDALPLLHVNVHTDSDNSTKIDTLNQVSQQIDLYCENTISVIEFETLVNKVKNSISKTIRWDSLTTQTMVDTSTGRDIRRAMFLVTFTI</sequence>
<organism evidence="1 2">
    <name type="scientific">Lactobacillus phage phiJL-1</name>
    <dbReference type="NCBI Taxonomy" id="2892345"/>
    <lineage>
        <taxon>Viruses</taxon>
        <taxon>Duplodnaviria</taxon>
        <taxon>Heunggongvirae</taxon>
        <taxon>Uroviricota</taxon>
        <taxon>Caudoviricetes</taxon>
        <taxon>Coetzeevirus</taxon>
        <taxon>Coetzeevirus JL1</taxon>
    </lineage>
</organism>
<dbReference type="RefSeq" id="YP_223894.1">
    <property type="nucleotide sequence ID" value="NC_006936.1"/>
</dbReference>
<name>Q597V0_9CAUD</name>
<protein>
    <submittedName>
        <fullName evidence="1">Uncharacterized protein</fullName>
    </submittedName>
</protein>
<dbReference type="Proteomes" id="UP000000990">
    <property type="component" value="Segment"/>
</dbReference>
<evidence type="ECO:0000313" key="2">
    <source>
        <dbReference type="Proteomes" id="UP000000990"/>
    </source>
</evidence>
<keyword evidence="2" id="KW-1185">Reference proteome</keyword>